<sequence length="178" mass="18583">MKEEKMKLHALLFVSLLGAVGAANAQAGRAGPISLDQARARPSVAGQPSGAAYLRIENKGSAPDRLVSAASPVAGSVEIHTMAMEGNVMKMREADGIALPPKSTVSMQPGMGYHIMLMGLRQPLKAGDKFPMTLTFEKAGKAELMVEVTPNASAPAAQHGQSGHDGHDMNHMHGGHGQ</sequence>
<proteinExistence type="predicted"/>
<organism evidence="3 4">
    <name type="scientific">Noviherbaspirillum galbum</name>
    <dbReference type="NCBI Taxonomy" id="2709383"/>
    <lineage>
        <taxon>Bacteria</taxon>
        <taxon>Pseudomonadati</taxon>
        <taxon>Pseudomonadota</taxon>
        <taxon>Betaproteobacteria</taxon>
        <taxon>Burkholderiales</taxon>
        <taxon>Oxalobacteraceae</taxon>
        <taxon>Noviherbaspirillum</taxon>
    </lineage>
</organism>
<evidence type="ECO:0000256" key="1">
    <source>
        <dbReference type="SAM" id="MobiDB-lite"/>
    </source>
</evidence>
<feature type="compositionally biased region" description="Basic and acidic residues" evidence="1">
    <location>
        <begin position="162"/>
        <end position="171"/>
    </location>
</feature>
<dbReference type="InterPro" id="IPR058248">
    <property type="entry name" value="Lxx211020-like"/>
</dbReference>
<keyword evidence="2" id="KW-0732">Signal</keyword>
<feature type="region of interest" description="Disordered" evidence="1">
    <location>
        <begin position="153"/>
        <end position="178"/>
    </location>
</feature>
<dbReference type="InterPro" id="IPR036182">
    <property type="entry name" value="PCuAC_sf"/>
</dbReference>
<evidence type="ECO:0000313" key="3">
    <source>
        <dbReference type="EMBL" id="NEX64304.1"/>
    </source>
</evidence>
<dbReference type="PANTHER" id="PTHR36302">
    <property type="entry name" value="BLR7088 PROTEIN"/>
    <property type="match status" value="1"/>
</dbReference>
<gene>
    <name evidence="3" type="ORF">G3574_24745</name>
</gene>
<protein>
    <submittedName>
        <fullName evidence="3">Copper chaperone PCu(A)C</fullName>
    </submittedName>
</protein>
<dbReference type="EMBL" id="JAAIVB010000079">
    <property type="protein sequence ID" value="NEX64304.1"/>
    <property type="molecule type" value="Genomic_DNA"/>
</dbReference>
<comment type="caution">
    <text evidence="3">The sequence shown here is derived from an EMBL/GenBank/DDBJ whole genome shotgun (WGS) entry which is preliminary data.</text>
</comment>
<feature type="chain" id="PRO_5025435298" evidence="2">
    <location>
        <begin position="26"/>
        <end position="178"/>
    </location>
</feature>
<dbReference type="InterPro" id="IPR007410">
    <property type="entry name" value="LpqE-like"/>
</dbReference>
<dbReference type="AlphaFoldDB" id="A0A6B3SUE5"/>
<dbReference type="SUPFAM" id="SSF110087">
    <property type="entry name" value="DR1885-like metal-binding protein"/>
    <property type="match status" value="1"/>
</dbReference>
<dbReference type="Proteomes" id="UP000482155">
    <property type="component" value="Unassembled WGS sequence"/>
</dbReference>
<reference evidence="3 4" key="1">
    <citation type="submission" date="2020-02" db="EMBL/GenBank/DDBJ databases">
        <authorList>
            <person name="Kim M.K."/>
        </authorList>
    </citation>
    <scope>NUCLEOTIDE SEQUENCE [LARGE SCALE GENOMIC DNA]</scope>
    <source>
        <strain evidence="3 4">17J57-3</strain>
    </source>
</reference>
<dbReference type="Pfam" id="PF04314">
    <property type="entry name" value="PCuAC"/>
    <property type="match status" value="1"/>
</dbReference>
<dbReference type="PANTHER" id="PTHR36302:SF1">
    <property type="entry name" value="COPPER CHAPERONE PCU(A)C"/>
    <property type="match status" value="1"/>
</dbReference>
<accession>A0A6B3SUE5</accession>
<keyword evidence="4" id="KW-1185">Reference proteome</keyword>
<name>A0A6B3SUE5_9BURK</name>
<dbReference type="Gene3D" id="2.60.40.1890">
    <property type="entry name" value="PCu(A)C copper chaperone"/>
    <property type="match status" value="1"/>
</dbReference>
<evidence type="ECO:0000256" key="2">
    <source>
        <dbReference type="SAM" id="SignalP"/>
    </source>
</evidence>
<evidence type="ECO:0000313" key="4">
    <source>
        <dbReference type="Proteomes" id="UP000482155"/>
    </source>
</evidence>
<feature type="signal peptide" evidence="2">
    <location>
        <begin position="1"/>
        <end position="25"/>
    </location>
</feature>